<evidence type="ECO:0000256" key="1">
    <source>
        <dbReference type="SAM" id="MobiDB-lite"/>
    </source>
</evidence>
<sequence>MGHVGDLRRGLGLPVLVSLLLLTACSPGGGAPAENKPGVSSPATGGPAPTPSVLDADPARLPDDRESALALVRQVIATPDSFGPDAVKRTPYESGPDTWPVLGADCVWRRAKTPDSVLATLTRSFELPAADGKGPLRLSAVVTVHRTRDDARWEMAESLEETMRCPAQRLRRDERIGSMLSGVLLSGEGGQHTSEDTLTESGEFHSTELGGPHPYEWHQAQTLQFTVAVTGKGAKGRTADELSGLSSRAVATMLTRLESAVEKRS</sequence>
<evidence type="ECO:0000313" key="3">
    <source>
        <dbReference type="Proteomes" id="UP000735541"/>
    </source>
</evidence>
<feature type="region of interest" description="Disordered" evidence="1">
    <location>
        <begin position="30"/>
        <end position="60"/>
    </location>
</feature>
<dbReference type="Proteomes" id="UP000735541">
    <property type="component" value="Unassembled WGS sequence"/>
</dbReference>
<organism evidence="2 3">
    <name type="scientific">Streptomyces halstedii</name>
    <dbReference type="NCBI Taxonomy" id="1944"/>
    <lineage>
        <taxon>Bacteria</taxon>
        <taxon>Bacillati</taxon>
        <taxon>Actinomycetota</taxon>
        <taxon>Actinomycetes</taxon>
        <taxon>Kitasatosporales</taxon>
        <taxon>Streptomycetaceae</taxon>
        <taxon>Streptomyces</taxon>
    </lineage>
</organism>
<keyword evidence="3" id="KW-1185">Reference proteome</keyword>
<gene>
    <name evidence="2" type="ORF">STHAL_20615</name>
</gene>
<comment type="caution">
    <text evidence="2">The sequence shown here is derived from an EMBL/GenBank/DDBJ whole genome shotgun (WGS) entry which is preliminary data.</text>
</comment>
<dbReference type="EMBL" id="JAHUVW010000001">
    <property type="protein sequence ID" value="MBV7671855.1"/>
    <property type="molecule type" value="Genomic_DNA"/>
</dbReference>
<accession>A0ABS6TUA0</accession>
<evidence type="ECO:0000313" key="2">
    <source>
        <dbReference type="EMBL" id="MBV7671855.1"/>
    </source>
</evidence>
<proteinExistence type="predicted"/>
<name>A0ABS6TUA0_STRHA</name>
<reference evidence="2 3" key="1">
    <citation type="submission" date="2021-07" db="EMBL/GenBank/DDBJ databases">
        <title>Sequencing Streptomyces halstedii LGO-A4 genome an citrus endophytic actinomycete.</title>
        <authorList>
            <person name="Samborskyy M."/>
            <person name="Scott N."/>
            <person name="Deglau R."/>
            <person name="Dickens S."/>
            <person name="Oliveira L.G."/>
        </authorList>
    </citation>
    <scope>NUCLEOTIDE SEQUENCE [LARGE SCALE GENOMIC DNA]</scope>
    <source>
        <strain evidence="2 3">LGO-A4</strain>
    </source>
</reference>
<dbReference type="RefSeq" id="WP_228870590.1">
    <property type="nucleotide sequence ID" value="NZ_JAHUVW010000001.1"/>
</dbReference>
<protein>
    <recommendedName>
        <fullName evidence="4">Sensor domain-containing protein</fullName>
    </recommendedName>
</protein>
<evidence type="ECO:0008006" key="4">
    <source>
        <dbReference type="Google" id="ProtNLM"/>
    </source>
</evidence>